<accession>A0A8H3IXG4</accession>
<dbReference type="EMBL" id="CAJPDT010000095">
    <property type="protein sequence ID" value="CAF9936878.1"/>
    <property type="molecule type" value="Genomic_DNA"/>
</dbReference>
<dbReference type="AlphaFoldDB" id="A0A8H3IXG4"/>
<gene>
    <name evidence="2" type="ORF">IMSHALPRED_010936</name>
</gene>
<name>A0A8H3IXG4_9LECA</name>
<comment type="caution">
    <text evidence="2">The sequence shown here is derived from an EMBL/GenBank/DDBJ whole genome shotgun (WGS) entry which is preliminary data.</text>
</comment>
<reference evidence="2" key="1">
    <citation type="submission" date="2021-03" db="EMBL/GenBank/DDBJ databases">
        <authorList>
            <person name="Tagirdzhanova G."/>
        </authorList>
    </citation>
    <scope>NUCLEOTIDE SEQUENCE</scope>
</reference>
<feature type="compositionally biased region" description="Polar residues" evidence="1">
    <location>
        <begin position="1"/>
        <end position="14"/>
    </location>
</feature>
<feature type="region of interest" description="Disordered" evidence="1">
    <location>
        <begin position="1"/>
        <end position="20"/>
    </location>
</feature>
<evidence type="ECO:0000313" key="2">
    <source>
        <dbReference type="EMBL" id="CAF9936878.1"/>
    </source>
</evidence>
<organism evidence="2 3">
    <name type="scientific">Imshaugia aleurites</name>
    <dbReference type="NCBI Taxonomy" id="172621"/>
    <lineage>
        <taxon>Eukaryota</taxon>
        <taxon>Fungi</taxon>
        <taxon>Dikarya</taxon>
        <taxon>Ascomycota</taxon>
        <taxon>Pezizomycotina</taxon>
        <taxon>Lecanoromycetes</taxon>
        <taxon>OSLEUM clade</taxon>
        <taxon>Lecanoromycetidae</taxon>
        <taxon>Lecanorales</taxon>
        <taxon>Lecanorineae</taxon>
        <taxon>Parmeliaceae</taxon>
        <taxon>Imshaugia</taxon>
    </lineage>
</organism>
<sequence length="197" mass="21289">MASKNSALQGNKKGSASASSAAAMTPVVGVDYVYRIVWEKGPGGEQNGWGYGPPSPEWENRVEIKGKSTNGNTTIDCFATLHWRNADEINFSCVCDTKTGMLSEFQWTNKDDFGQGAGDSNEFIERVSLSMKGKSYNEAEGAAEKEVLDGSNNRFLCVVMGFTGESEVGMAYGKKVAHGAFEDCALSDKEKEMLGLH</sequence>
<protein>
    <submittedName>
        <fullName evidence="2">Uncharacterized protein</fullName>
    </submittedName>
</protein>
<evidence type="ECO:0000256" key="1">
    <source>
        <dbReference type="SAM" id="MobiDB-lite"/>
    </source>
</evidence>
<dbReference type="Proteomes" id="UP000664534">
    <property type="component" value="Unassembled WGS sequence"/>
</dbReference>
<dbReference type="OrthoDB" id="10356071at2759"/>
<keyword evidence="3" id="KW-1185">Reference proteome</keyword>
<evidence type="ECO:0000313" key="3">
    <source>
        <dbReference type="Proteomes" id="UP000664534"/>
    </source>
</evidence>
<proteinExistence type="predicted"/>